<keyword evidence="5" id="KW-0408">Iron</keyword>
<keyword evidence="3" id="KW-0479">Metal-binding</keyword>
<keyword evidence="1" id="KW-0004">4Fe-4S</keyword>
<dbReference type="SUPFAM" id="SSF56014">
    <property type="entry name" value="Nitrite and sulphite reductase 4Fe-4S domain-like"/>
    <property type="match status" value="2"/>
</dbReference>
<feature type="compositionally biased region" description="Low complexity" evidence="7">
    <location>
        <begin position="233"/>
        <end position="284"/>
    </location>
</feature>
<dbReference type="GO" id="GO:0043818">
    <property type="term" value="F:precorrin-3B synthase activity"/>
    <property type="evidence" value="ECO:0007669"/>
    <property type="project" value="UniProtKB-EC"/>
</dbReference>
<evidence type="ECO:0000259" key="8">
    <source>
        <dbReference type="Pfam" id="PF03460"/>
    </source>
</evidence>
<dbReference type="EC" id="1.14.13.83" evidence="9"/>
<dbReference type="InterPro" id="IPR005117">
    <property type="entry name" value="NiRdtase/SiRdtase_haem-b_fer"/>
</dbReference>
<evidence type="ECO:0000256" key="6">
    <source>
        <dbReference type="ARBA" id="ARBA00023014"/>
    </source>
</evidence>
<dbReference type="InterPro" id="IPR051329">
    <property type="entry name" value="NIR_SIR_4Fe-4S"/>
</dbReference>
<protein>
    <submittedName>
        <fullName evidence="9">Precorrin-3B synthase</fullName>
        <ecNumber evidence="9">1.14.13.83</ecNumber>
    </submittedName>
</protein>
<dbReference type="InterPro" id="IPR012798">
    <property type="entry name" value="Cbl_synth_CobG-like"/>
</dbReference>
<evidence type="ECO:0000256" key="4">
    <source>
        <dbReference type="ARBA" id="ARBA00023002"/>
    </source>
</evidence>
<gene>
    <name evidence="9" type="primary">cobG</name>
    <name evidence="9" type="ORF">ACFOVU_11610</name>
</gene>
<dbReference type="PANTHER" id="PTHR32439">
    <property type="entry name" value="FERREDOXIN--NITRITE REDUCTASE, CHLOROPLASTIC"/>
    <property type="match status" value="1"/>
</dbReference>
<organism evidence="9 10">
    <name type="scientific">Nocardiopsis sediminis</name>
    <dbReference type="NCBI Taxonomy" id="1778267"/>
    <lineage>
        <taxon>Bacteria</taxon>
        <taxon>Bacillati</taxon>
        <taxon>Actinomycetota</taxon>
        <taxon>Actinomycetes</taxon>
        <taxon>Streptosporangiales</taxon>
        <taxon>Nocardiopsidaceae</taxon>
        <taxon>Nocardiopsis</taxon>
    </lineage>
</organism>
<keyword evidence="4 9" id="KW-0560">Oxidoreductase</keyword>
<dbReference type="InterPro" id="IPR036136">
    <property type="entry name" value="Nit/Sulf_reduc_fer-like_dom_sf"/>
</dbReference>
<dbReference type="PANTHER" id="PTHR32439:SF9">
    <property type="entry name" value="BLR3264 PROTEIN"/>
    <property type="match status" value="1"/>
</dbReference>
<evidence type="ECO:0000313" key="10">
    <source>
        <dbReference type="Proteomes" id="UP001595847"/>
    </source>
</evidence>
<reference evidence="10" key="1">
    <citation type="journal article" date="2019" name="Int. J. Syst. Evol. Microbiol.">
        <title>The Global Catalogue of Microorganisms (GCM) 10K type strain sequencing project: providing services to taxonomists for standard genome sequencing and annotation.</title>
        <authorList>
            <consortium name="The Broad Institute Genomics Platform"/>
            <consortium name="The Broad Institute Genome Sequencing Center for Infectious Disease"/>
            <person name="Wu L."/>
            <person name="Ma J."/>
        </authorList>
    </citation>
    <scope>NUCLEOTIDE SEQUENCE [LARGE SCALE GENOMIC DNA]</scope>
    <source>
        <strain evidence="10">TBRC 1826</strain>
    </source>
</reference>
<dbReference type="Gene3D" id="3.90.480.20">
    <property type="match status" value="2"/>
</dbReference>
<evidence type="ECO:0000313" key="9">
    <source>
        <dbReference type="EMBL" id="MFC3996564.1"/>
    </source>
</evidence>
<evidence type="ECO:0000256" key="5">
    <source>
        <dbReference type="ARBA" id="ARBA00023004"/>
    </source>
</evidence>
<dbReference type="SUPFAM" id="SSF55124">
    <property type="entry name" value="Nitrite/Sulfite reductase N-terminal domain-like"/>
    <property type="match status" value="2"/>
</dbReference>
<dbReference type="Proteomes" id="UP001595847">
    <property type="component" value="Unassembled WGS sequence"/>
</dbReference>
<evidence type="ECO:0000256" key="2">
    <source>
        <dbReference type="ARBA" id="ARBA00022617"/>
    </source>
</evidence>
<feature type="region of interest" description="Disordered" evidence="7">
    <location>
        <begin position="475"/>
        <end position="509"/>
    </location>
</feature>
<name>A0ABV8FK96_9ACTN</name>
<evidence type="ECO:0000256" key="3">
    <source>
        <dbReference type="ARBA" id="ARBA00022723"/>
    </source>
</evidence>
<feature type="region of interest" description="Disordered" evidence="7">
    <location>
        <begin position="233"/>
        <end position="288"/>
    </location>
</feature>
<feature type="domain" description="Nitrite/Sulfite reductase ferredoxin-like" evidence="8">
    <location>
        <begin position="33"/>
        <end position="85"/>
    </location>
</feature>
<feature type="domain" description="Nitrite/Sulfite reductase ferredoxin-like" evidence="8">
    <location>
        <begin position="299"/>
        <end position="356"/>
    </location>
</feature>
<dbReference type="RefSeq" id="WP_378532731.1">
    <property type="nucleotide sequence ID" value="NZ_JBHSBH010000007.1"/>
</dbReference>
<keyword evidence="6" id="KW-0411">Iron-sulfur</keyword>
<proteinExistence type="predicted"/>
<comment type="caution">
    <text evidence="9">The sequence shown here is derived from an EMBL/GenBank/DDBJ whole genome shotgun (WGS) entry which is preliminary data.</text>
</comment>
<keyword evidence="10" id="KW-1185">Reference proteome</keyword>
<dbReference type="NCBIfam" id="TIGR02435">
    <property type="entry name" value="CobG"/>
    <property type="match status" value="1"/>
</dbReference>
<accession>A0ABV8FK96</accession>
<dbReference type="EMBL" id="JBHSBH010000007">
    <property type="protein sequence ID" value="MFC3996564.1"/>
    <property type="molecule type" value="Genomic_DNA"/>
</dbReference>
<keyword evidence="2" id="KW-0349">Heme</keyword>
<dbReference type="InterPro" id="IPR045854">
    <property type="entry name" value="NO2/SO3_Rdtase_4Fe4S_sf"/>
</dbReference>
<evidence type="ECO:0000256" key="7">
    <source>
        <dbReference type="SAM" id="MobiDB-lite"/>
    </source>
</evidence>
<evidence type="ECO:0000256" key="1">
    <source>
        <dbReference type="ARBA" id="ARBA00022485"/>
    </source>
</evidence>
<dbReference type="Pfam" id="PF03460">
    <property type="entry name" value="NIR_SIR_ferr"/>
    <property type="match status" value="2"/>
</dbReference>
<feature type="region of interest" description="Disordered" evidence="7">
    <location>
        <begin position="396"/>
        <end position="446"/>
    </location>
</feature>
<sequence length="509" mass="51030">MPPSPGTPERGAPGAEAFRDRADACPGALRLHPAHDGGLARVRIPGGLLTVDQARVLAAAAEDLGDGNLDLTSRGNVQLRGLGEDAGRALAGLLEGAGLLPSRRHERVRNIVASPLSGLDGRGHADVRGIVGELDALLCASDAAPALSGRFLFAVDDGRGDTAALGADVTITALPGGAVGLRLGERTLSVPRDGAARWAVRAAEVFLDLARERGLGATAWRLADVDPDGGAVAARLGLPPAEPEAASPSDPSGAAIPSAASRTASQAAGPAAPSGPGGSTAPRPLLGLIDRPAGSARTALSVAVPLGRATAAQWRDLAAAAERGAGELRVTPWRGVVLPGLESGAAADVLAALAAVGLVTGDDSPWAGVSACTGRPGCAAALADVRADAAAVLDSHPVVPQPGRRPVHRSGCEPGVADPSVRPRPLVDGSGREPGVTDASDRPRLPVHWSGCERRCGHPSGRWVDAVAIGDGRYRITPRGGGPGEREAAHGGLGAAVAAARTTPPPRDM</sequence>